<dbReference type="STRING" id="398580.Dshi_3166"/>
<dbReference type="Proteomes" id="UP000006833">
    <property type="component" value="Chromosome"/>
</dbReference>
<dbReference type="AlphaFoldDB" id="A8LLZ0"/>
<feature type="region of interest" description="Disordered" evidence="5">
    <location>
        <begin position="79"/>
        <end position="100"/>
    </location>
</feature>
<comment type="similarity">
    <text evidence="4">Belongs to the NapD family.</text>
</comment>
<organism evidence="6 7">
    <name type="scientific">Dinoroseobacter shibae (strain DSM 16493 / NCIMB 14021 / DFL 12)</name>
    <dbReference type="NCBI Taxonomy" id="398580"/>
    <lineage>
        <taxon>Bacteria</taxon>
        <taxon>Pseudomonadati</taxon>
        <taxon>Pseudomonadota</taxon>
        <taxon>Alphaproteobacteria</taxon>
        <taxon>Rhodobacterales</taxon>
        <taxon>Roseobacteraceae</taxon>
        <taxon>Dinoroseobacter</taxon>
    </lineage>
</organism>
<keyword evidence="7" id="KW-1185">Reference proteome</keyword>
<keyword evidence="2 4" id="KW-0963">Cytoplasm</keyword>
<protein>
    <recommendedName>
        <fullName evidence="4">Chaperone NapD</fullName>
    </recommendedName>
    <alternativeName>
        <fullName evidence="4">NapA signal peptide-binding chaperone NapD</fullName>
    </alternativeName>
</protein>
<dbReference type="InterPro" id="IPR005623">
    <property type="entry name" value="Chaperone_NapD_NO3_reduct"/>
</dbReference>
<reference evidence="7" key="1">
    <citation type="journal article" date="2010" name="ISME J.">
        <title>The complete genome sequence of the algal symbiont Dinoroseobacter shibae: a hitchhiker's guide to life in the sea.</title>
        <authorList>
            <person name="Wagner-Dobler I."/>
            <person name="Ballhausen B."/>
            <person name="Berger M."/>
            <person name="Brinkhoff T."/>
            <person name="Buchholz I."/>
            <person name="Bunk B."/>
            <person name="Cypionka H."/>
            <person name="Daniel R."/>
            <person name="Drepper T."/>
            <person name="Gerdts G."/>
            <person name="Hahnke S."/>
            <person name="Han C."/>
            <person name="Jahn D."/>
            <person name="Kalhoefer D."/>
            <person name="Kiss H."/>
            <person name="Klenk H.P."/>
            <person name="Kyrpides N."/>
            <person name="Liebl W."/>
            <person name="Liesegang H."/>
            <person name="Meincke L."/>
            <person name="Pati A."/>
            <person name="Petersen J."/>
            <person name="Piekarski T."/>
            <person name="Pommerenke C."/>
            <person name="Pradella S."/>
            <person name="Pukall R."/>
            <person name="Rabus R."/>
            <person name="Stackebrandt E."/>
            <person name="Thole S."/>
            <person name="Thompson L."/>
            <person name="Tielen P."/>
            <person name="Tomasch J."/>
            <person name="von Jan M."/>
            <person name="Wanphrut N."/>
            <person name="Wichels A."/>
            <person name="Zech H."/>
            <person name="Simon M."/>
        </authorList>
    </citation>
    <scope>NUCLEOTIDE SEQUENCE [LARGE SCALE GENOMIC DNA]</scope>
    <source>
        <strain evidence="7">DSM 16493 / NCIMB 14021 / DFL 12</strain>
    </source>
</reference>
<sequence length="100" mass="10721">MNVCGCLVHAAPDRVDGCAEDMLAMDGVEIHGRSDEGRFVVVVEDTPSLRASETIMALHQIPGVLSVTLTYHHFEDLTDTPAQAPLSSPTQSGAQTHDHL</sequence>
<feature type="compositionally biased region" description="Polar residues" evidence="5">
    <location>
        <begin position="85"/>
        <end position="100"/>
    </location>
</feature>
<dbReference type="KEGG" id="dsh:Dshi_3166"/>
<evidence type="ECO:0000256" key="3">
    <source>
        <dbReference type="ARBA" id="ARBA00023186"/>
    </source>
</evidence>
<evidence type="ECO:0000256" key="2">
    <source>
        <dbReference type="ARBA" id="ARBA00022490"/>
    </source>
</evidence>
<dbReference type="RefSeq" id="WP_012179826.1">
    <property type="nucleotide sequence ID" value="NC_009952.1"/>
</dbReference>
<dbReference type="HOGENOM" id="CLU_155794_4_0_5"/>
<evidence type="ECO:0000256" key="1">
    <source>
        <dbReference type="ARBA" id="ARBA00004496"/>
    </source>
</evidence>
<dbReference type="GO" id="GO:0005048">
    <property type="term" value="F:signal sequence binding"/>
    <property type="evidence" value="ECO:0007669"/>
    <property type="project" value="UniProtKB-UniRule"/>
</dbReference>
<dbReference type="HAMAP" id="MF_02200">
    <property type="entry name" value="NapD"/>
    <property type="match status" value="1"/>
</dbReference>
<dbReference type="Pfam" id="PF03927">
    <property type="entry name" value="NapD"/>
    <property type="match status" value="1"/>
</dbReference>
<dbReference type="PANTHER" id="PTHR38603">
    <property type="entry name" value="CHAPERONE NAPD"/>
    <property type="match status" value="1"/>
</dbReference>
<name>A8LLZ0_DINSH</name>
<evidence type="ECO:0000313" key="7">
    <source>
        <dbReference type="Proteomes" id="UP000006833"/>
    </source>
</evidence>
<comment type="subcellular location">
    <subcellularLocation>
        <location evidence="1 4">Cytoplasm</location>
    </subcellularLocation>
</comment>
<evidence type="ECO:0000256" key="4">
    <source>
        <dbReference type="HAMAP-Rule" id="MF_02200"/>
    </source>
</evidence>
<gene>
    <name evidence="4 6" type="primary">napD</name>
    <name evidence="6" type="ordered locus">Dshi_3166</name>
</gene>
<dbReference type="eggNOG" id="COG3062">
    <property type="taxonomic scope" value="Bacteria"/>
</dbReference>
<dbReference type="GO" id="GO:0005737">
    <property type="term" value="C:cytoplasm"/>
    <property type="evidence" value="ECO:0007669"/>
    <property type="project" value="UniProtKB-SubCell"/>
</dbReference>
<accession>A8LLZ0</accession>
<dbReference type="GO" id="GO:0051224">
    <property type="term" value="P:negative regulation of protein transport"/>
    <property type="evidence" value="ECO:0007669"/>
    <property type="project" value="UniProtKB-UniRule"/>
</dbReference>
<dbReference type="PANTHER" id="PTHR38603:SF1">
    <property type="entry name" value="CHAPERONE NAPD"/>
    <property type="match status" value="1"/>
</dbReference>
<evidence type="ECO:0000256" key="5">
    <source>
        <dbReference type="SAM" id="MobiDB-lite"/>
    </source>
</evidence>
<keyword evidence="3 4" id="KW-0143">Chaperone</keyword>
<evidence type="ECO:0000313" key="6">
    <source>
        <dbReference type="EMBL" id="ABV94899.1"/>
    </source>
</evidence>
<comment type="function">
    <text evidence="4">Chaperone for NapA, the catalytic subunit of the periplasmic nitrate reductase. It binds directly and specifically to the twin-arginine signal peptide of NapA, preventing premature interaction with the Tat translocase and premature export.</text>
</comment>
<comment type="subunit">
    <text evidence="4">Interacts with the cytoplasmic NapA precursor.</text>
</comment>
<proteinExistence type="inferred from homology"/>
<dbReference type="Gene3D" id="3.30.70.920">
    <property type="match status" value="1"/>
</dbReference>
<dbReference type="OrthoDB" id="7306089at2"/>
<dbReference type="EMBL" id="CP000830">
    <property type="protein sequence ID" value="ABV94899.1"/>
    <property type="molecule type" value="Genomic_DNA"/>
</dbReference>